<accession>A0A8S1NX55</accession>
<reference evidence="7" key="1">
    <citation type="submission" date="2021-01" db="EMBL/GenBank/DDBJ databases">
        <authorList>
            <consortium name="Genoscope - CEA"/>
            <person name="William W."/>
        </authorList>
    </citation>
    <scope>NUCLEOTIDE SEQUENCE</scope>
</reference>
<organism evidence="7 8">
    <name type="scientific">Paramecium sonneborni</name>
    <dbReference type="NCBI Taxonomy" id="65129"/>
    <lineage>
        <taxon>Eukaryota</taxon>
        <taxon>Sar</taxon>
        <taxon>Alveolata</taxon>
        <taxon>Ciliophora</taxon>
        <taxon>Intramacronucleata</taxon>
        <taxon>Oligohymenophorea</taxon>
        <taxon>Peniculida</taxon>
        <taxon>Parameciidae</taxon>
        <taxon>Paramecium</taxon>
    </lineage>
</organism>
<keyword evidence="5" id="KW-1133">Transmembrane helix</keyword>
<dbReference type="GO" id="GO:0008330">
    <property type="term" value="F:protein tyrosine/threonine phosphatase activity"/>
    <property type="evidence" value="ECO:0007669"/>
    <property type="project" value="TreeGrafter"/>
</dbReference>
<evidence type="ECO:0000313" key="7">
    <source>
        <dbReference type="EMBL" id="CAD8096140.1"/>
    </source>
</evidence>
<dbReference type="Pfam" id="PF00782">
    <property type="entry name" value="DSPc"/>
    <property type="match status" value="1"/>
</dbReference>
<dbReference type="GO" id="GO:0033550">
    <property type="term" value="F:MAP kinase tyrosine phosphatase activity"/>
    <property type="evidence" value="ECO:0007669"/>
    <property type="project" value="TreeGrafter"/>
</dbReference>
<keyword evidence="4" id="KW-0904">Protein phosphatase</keyword>
<dbReference type="InterPro" id="IPR000340">
    <property type="entry name" value="Dual-sp_phosphatase_cat-dom"/>
</dbReference>
<evidence type="ECO:0000256" key="2">
    <source>
        <dbReference type="ARBA" id="ARBA00013064"/>
    </source>
</evidence>
<dbReference type="Proteomes" id="UP000692954">
    <property type="component" value="Unassembled WGS sequence"/>
</dbReference>
<dbReference type="AlphaFoldDB" id="A0A8S1NX55"/>
<evidence type="ECO:0000256" key="3">
    <source>
        <dbReference type="ARBA" id="ARBA00022801"/>
    </source>
</evidence>
<proteinExistence type="inferred from homology"/>
<dbReference type="CDD" id="cd14498">
    <property type="entry name" value="DSP"/>
    <property type="match status" value="1"/>
</dbReference>
<gene>
    <name evidence="7" type="ORF">PSON_ATCC_30995.1.T0660004</name>
</gene>
<evidence type="ECO:0000256" key="1">
    <source>
        <dbReference type="ARBA" id="ARBA00008601"/>
    </source>
</evidence>
<dbReference type="EMBL" id="CAJJDN010000066">
    <property type="protein sequence ID" value="CAD8096140.1"/>
    <property type="molecule type" value="Genomic_DNA"/>
</dbReference>
<keyword evidence="5" id="KW-0472">Membrane</keyword>
<evidence type="ECO:0000313" key="8">
    <source>
        <dbReference type="Proteomes" id="UP000692954"/>
    </source>
</evidence>
<keyword evidence="3" id="KW-0378">Hydrolase</keyword>
<feature type="domain" description="Tyrosine-protein phosphatase" evidence="6">
    <location>
        <begin position="9"/>
        <end position="131"/>
    </location>
</feature>
<feature type="transmembrane region" description="Helical" evidence="5">
    <location>
        <begin position="72"/>
        <end position="94"/>
    </location>
</feature>
<name>A0A8S1NX55_9CILI</name>
<evidence type="ECO:0000256" key="5">
    <source>
        <dbReference type="SAM" id="Phobius"/>
    </source>
</evidence>
<evidence type="ECO:0000256" key="4">
    <source>
        <dbReference type="ARBA" id="ARBA00022912"/>
    </source>
</evidence>
<comment type="similarity">
    <text evidence="1">Belongs to the protein-tyrosine phosphatase family. Non-receptor class dual specificity subfamily.</text>
</comment>
<dbReference type="GO" id="GO:0005737">
    <property type="term" value="C:cytoplasm"/>
    <property type="evidence" value="ECO:0007669"/>
    <property type="project" value="TreeGrafter"/>
</dbReference>
<dbReference type="OrthoDB" id="2017893at2759"/>
<comment type="caution">
    <text evidence="7">The sequence shown here is derived from an EMBL/GenBank/DDBJ whole genome shotgun (WGS) entry which is preliminary data.</text>
</comment>
<dbReference type="GO" id="GO:0043409">
    <property type="term" value="P:negative regulation of MAPK cascade"/>
    <property type="evidence" value="ECO:0007669"/>
    <property type="project" value="TreeGrafter"/>
</dbReference>
<dbReference type="InterPro" id="IPR020422">
    <property type="entry name" value="TYR_PHOSPHATASE_DUAL_dom"/>
</dbReference>
<dbReference type="PANTHER" id="PTHR10159">
    <property type="entry name" value="DUAL SPECIFICITY PROTEIN PHOSPHATASE"/>
    <property type="match status" value="1"/>
</dbReference>
<keyword evidence="8" id="KW-1185">Reference proteome</keyword>
<dbReference type="EC" id="3.1.3.48" evidence="2"/>
<protein>
    <recommendedName>
        <fullName evidence="2">protein-tyrosine-phosphatase</fullName>
        <ecNumber evidence="2">3.1.3.48</ecNumber>
    </recommendedName>
</protein>
<dbReference type="PANTHER" id="PTHR10159:SF519">
    <property type="entry name" value="DUAL SPECIFICITY PROTEIN PHOSPHATASE MPK3"/>
    <property type="match status" value="1"/>
</dbReference>
<keyword evidence="5" id="KW-0812">Transmembrane</keyword>
<dbReference type="SMART" id="SM00195">
    <property type="entry name" value="DSPc"/>
    <property type="match status" value="1"/>
</dbReference>
<dbReference type="GO" id="GO:0017017">
    <property type="term" value="F:MAP kinase tyrosine/serine/threonine phosphatase activity"/>
    <property type="evidence" value="ECO:0007669"/>
    <property type="project" value="TreeGrafter"/>
</dbReference>
<evidence type="ECO:0000259" key="6">
    <source>
        <dbReference type="SMART" id="SM00195"/>
    </source>
</evidence>
<sequence length="273" mass="32097">MLVSQNPFNTFNYTEQIIQFYYKKYQNHHCRWITQLQTIHTFYNLLFDENLTDIIQTFDRITTIISKENNHFSVLVCCAYGLNWSAAIIIAYFIKFKQWQYEKAFYHLKSLKNLVNPSLPLEKQLILFNTKIHNQKQDNQENNLNYHNLIPPSKFQQRIIEQTLKQQYLEDSIHSEDEILSPGSCRGGQTPIFFSQTNRVLSKDKSIPHIIKALQKGLAGTSGITLSKLMMLSQSNFKTMITKYKVLLNSKMNMNNQILLKEKVESFIELKVQ</sequence>